<feature type="domain" description="Major facilitator superfamily (MFS) profile" evidence="8">
    <location>
        <begin position="63"/>
        <end position="496"/>
    </location>
</feature>
<keyword evidence="2" id="KW-0813">Transport</keyword>
<accession>A0ABR0L7X6</accession>
<evidence type="ECO:0000256" key="5">
    <source>
        <dbReference type="ARBA" id="ARBA00023136"/>
    </source>
</evidence>
<dbReference type="PANTHER" id="PTHR42718:SF9">
    <property type="entry name" value="MAJOR FACILITATOR SUPERFAMILY MULTIDRUG TRANSPORTER MFSC"/>
    <property type="match status" value="1"/>
</dbReference>
<comment type="caution">
    <text evidence="9">The sequence shown here is derived from an EMBL/GenBank/DDBJ whole genome shotgun (WGS) entry which is preliminary data.</text>
</comment>
<sequence length="503" mass="53686">MDRPEEYVSSSSAPLRDEADDVGDVVRPPETRDAEKNENGVAIHPTASHGSQLPMSKARTIAPVITLTGAAFLNTLSVQAAVIVLPTIGRDLHIPAARQQWIVSAYSLAFGCFLMLWGRLADVYGKRLIFIMGSAWVCVVTLLCPFIPNEIGFDVFRGLQGLGAAANVPTAIGILGVTFAPGQAKNYAFATYSAGAPLGSVFGNILGGIVGQYASWHWIFWILAIMAAGVTAAGHFVIPVPAVRPTKSELKNAVDWVGGTTITVALCALLFAMTQGNVVGWGTWYIGFIIGASALLITIFVAWQLYLEKRTTRRPLMKVTLFKDLRVSAAMFTMALFFASFNNFLIYATFYYQDYKGRDAIETTIRFLPTGVGGNSETYWAYGFPAMCLCVFGADTLFPTLVLFNAHSLPKEDQALGGAMINAVGQVGRAIGLAIATAIQVAVQEGHERSASLAVTGTKSLGNPAFRAGLRAADWFSVALGALAFVTVSMAFRGAGVIGRAAK</sequence>
<dbReference type="EMBL" id="JAVRRR010000194">
    <property type="protein sequence ID" value="KAK5144831.1"/>
    <property type="molecule type" value="Genomic_DNA"/>
</dbReference>
<feature type="region of interest" description="Disordered" evidence="6">
    <location>
        <begin position="1"/>
        <end position="52"/>
    </location>
</feature>
<feature type="transmembrane region" description="Helical" evidence="7">
    <location>
        <begin position="379"/>
        <end position="404"/>
    </location>
</feature>
<evidence type="ECO:0000313" key="10">
    <source>
        <dbReference type="Proteomes" id="UP001308179"/>
    </source>
</evidence>
<dbReference type="PANTHER" id="PTHR42718">
    <property type="entry name" value="MAJOR FACILITATOR SUPERFAMILY MULTIDRUG TRANSPORTER MFSC"/>
    <property type="match status" value="1"/>
</dbReference>
<evidence type="ECO:0000256" key="3">
    <source>
        <dbReference type="ARBA" id="ARBA00022692"/>
    </source>
</evidence>
<feature type="transmembrane region" description="Helical" evidence="7">
    <location>
        <begin position="327"/>
        <end position="350"/>
    </location>
</feature>
<feature type="transmembrane region" description="Helical" evidence="7">
    <location>
        <begin position="160"/>
        <end position="180"/>
    </location>
</feature>
<feature type="transmembrane region" description="Helical" evidence="7">
    <location>
        <begin position="218"/>
        <end position="241"/>
    </location>
</feature>
<feature type="compositionally biased region" description="Basic and acidic residues" evidence="6">
    <location>
        <begin position="27"/>
        <end position="38"/>
    </location>
</feature>
<evidence type="ECO:0000256" key="4">
    <source>
        <dbReference type="ARBA" id="ARBA00022989"/>
    </source>
</evidence>
<proteinExistence type="predicted"/>
<dbReference type="SUPFAM" id="SSF103473">
    <property type="entry name" value="MFS general substrate transporter"/>
    <property type="match status" value="2"/>
</dbReference>
<dbReference type="Gene3D" id="1.20.1250.20">
    <property type="entry name" value="MFS general substrate transporter like domains"/>
    <property type="match status" value="2"/>
</dbReference>
<evidence type="ECO:0000313" key="9">
    <source>
        <dbReference type="EMBL" id="KAK5144831.1"/>
    </source>
</evidence>
<feature type="transmembrane region" description="Helical" evidence="7">
    <location>
        <begin position="187"/>
        <end position="206"/>
    </location>
</feature>
<reference evidence="9 10" key="1">
    <citation type="submission" date="2023-08" db="EMBL/GenBank/DDBJ databases">
        <title>Black Yeasts Isolated from many extreme environments.</title>
        <authorList>
            <person name="Coleine C."/>
            <person name="Stajich J.E."/>
            <person name="Selbmann L."/>
        </authorList>
    </citation>
    <scope>NUCLEOTIDE SEQUENCE [LARGE SCALE GENOMIC DNA]</scope>
    <source>
        <strain evidence="9 10">CCFEE 5386</strain>
    </source>
</reference>
<dbReference type="InterPro" id="IPR011701">
    <property type="entry name" value="MFS"/>
</dbReference>
<feature type="transmembrane region" description="Helical" evidence="7">
    <location>
        <begin position="64"/>
        <end position="89"/>
    </location>
</feature>
<organism evidence="9 10">
    <name type="scientific">Rachicladosporium monterosium</name>
    <dbReference type="NCBI Taxonomy" id="1507873"/>
    <lineage>
        <taxon>Eukaryota</taxon>
        <taxon>Fungi</taxon>
        <taxon>Dikarya</taxon>
        <taxon>Ascomycota</taxon>
        <taxon>Pezizomycotina</taxon>
        <taxon>Dothideomycetes</taxon>
        <taxon>Dothideomycetidae</taxon>
        <taxon>Cladosporiales</taxon>
        <taxon>Cladosporiaceae</taxon>
        <taxon>Rachicladosporium</taxon>
    </lineage>
</organism>
<gene>
    <name evidence="9" type="ORF">LTR32_003316</name>
</gene>
<comment type="subcellular location">
    <subcellularLocation>
        <location evidence="1">Membrane</location>
        <topology evidence="1">Multi-pass membrane protein</topology>
    </subcellularLocation>
</comment>
<keyword evidence="5 7" id="KW-0472">Membrane</keyword>
<dbReference type="Proteomes" id="UP001308179">
    <property type="component" value="Unassembled WGS sequence"/>
</dbReference>
<dbReference type="Pfam" id="PF07690">
    <property type="entry name" value="MFS_1"/>
    <property type="match status" value="1"/>
</dbReference>
<evidence type="ECO:0000256" key="6">
    <source>
        <dbReference type="SAM" id="MobiDB-lite"/>
    </source>
</evidence>
<evidence type="ECO:0000256" key="1">
    <source>
        <dbReference type="ARBA" id="ARBA00004141"/>
    </source>
</evidence>
<keyword evidence="10" id="KW-1185">Reference proteome</keyword>
<evidence type="ECO:0000256" key="2">
    <source>
        <dbReference type="ARBA" id="ARBA00022448"/>
    </source>
</evidence>
<keyword evidence="3 7" id="KW-0812">Transmembrane</keyword>
<protein>
    <recommendedName>
        <fullName evidence="8">Major facilitator superfamily (MFS) profile domain-containing protein</fullName>
    </recommendedName>
</protein>
<dbReference type="InterPro" id="IPR020846">
    <property type="entry name" value="MFS_dom"/>
</dbReference>
<dbReference type="PROSITE" id="PS50850">
    <property type="entry name" value="MFS"/>
    <property type="match status" value="1"/>
</dbReference>
<feature type="transmembrane region" description="Helical" evidence="7">
    <location>
        <begin position="284"/>
        <end position="306"/>
    </location>
</feature>
<feature type="transmembrane region" description="Helical" evidence="7">
    <location>
        <begin position="253"/>
        <end position="272"/>
    </location>
</feature>
<feature type="transmembrane region" description="Helical" evidence="7">
    <location>
        <begin position="475"/>
        <end position="498"/>
    </location>
</feature>
<evidence type="ECO:0000256" key="7">
    <source>
        <dbReference type="SAM" id="Phobius"/>
    </source>
</evidence>
<feature type="transmembrane region" description="Helical" evidence="7">
    <location>
        <begin position="128"/>
        <end position="148"/>
    </location>
</feature>
<evidence type="ECO:0000259" key="8">
    <source>
        <dbReference type="PROSITE" id="PS50850"/>
    </source>
</evidence>
<feature type="transmembrane region" description="Helical" evidence="7">
    <location>
        <begin position="101"/>
        <end position="121"/>
    </location>
</feature>
<keyword evidence="4 7" id="KW-1133">Transmembrane helix</keyword>
<name>A0ABR0L7X6_9PEZI</name>
<dbReference type="InterPro" id="IPR036259">
    <property type="entry name" value="MFS_trans_sf"/>
</dbReference>